<keyword evidence="2" id="KW-0949">S-adenosyl-L-methionine</keyword>
<dbReference type="InterPro" id="IPR013785">
    <property type="entry name" value="Aldolase_TIM"/>
</dbReference>
<dbReference type="SFLD" id="SFLDG01384">
    <property type="entry name" value="thioether_bond_formation_requi"/>
    <property type="match status" value="1"/>
</dbReference>
<reference evidence="9" key="1">
    <citation type="submission" date="2012-11" db="EMBL/GenBank/DDBJ databases">
        <authorList>
            <person name="Lucero-Rivera Y.E."/>
            <person name="Tovar-Ramirez D."/>
        </authorList>
    </citation>
    <scope>NUCLEOTIDE SEQUENCE [LARGE SCALE GENOMIC DNA]</scope>
    <source>
        <strain evidence="9">Araruama</strain>
    </source>
</reference>
<accession>A0A1V1P489</accession>
<dbReference type="SFLD" id="SFLDG01072">
    <property type="entry name" value="dehydrogenase_like"/>
    <property type="match status" value="1"/>
</dbReference>
<dbReference type="InterPro" id="IPR007197">
    <property type="entry name" value="rSAM"/>
</dbReference>
<comment type="caution">
    <text evidence="8">The sequence shown here is derived from an EMBL/GenBank/DDBJ whole genome shotgun (WGS) entry which is preliminary data.</text>
</comment>
<keyword evidence="3" id="KW-0479">Metal-binding</keyword>
<dbReference type="SFLD" id="SFLDG01067">
    <property type="entry name" value="SPASM/twitch_domain_containing"/>
    <property type="match status" value="1"/>
</dbReference>
<sequence length="375" mass="42526">MSMKRSLTVIVKPTLACNLSCRYCCVGHYAKHKRMSFETLEMCIKQVQSIPGKDNINWIWHGGEPTLMGIDFFDQVIALQEKFRGSRYIRNNIQTNATLLYGTFLNFLIDNYFKITSSIDGPPPIHNLTRVYSDGRGTFDDTWKVIKSAQKRIDSIIASGGSHPGLSLICVLNKSNINEIDKIYEFFSSKNINLKLNPLINIGCALDDLEGLGLEEHEYGTALIKFFERWFYEEELGISVSPLSEMLISLLKNKSSGCQAGGTCRGNFISIDPEGNVYPCGRFDGVPEYWLGNIHQQRLQNIINSERHIEIDNVRHQAVADSCKACSCRIICSNGCLFNSYLNKKNGGKKDPYCESYKMLFQHLRNAINKELKKE</sequence>
<dbReference type="EMBL" id="ATBP01000589">
    <property type="protein sequence ID" value="ETR69667.1"/>
    <property type="molecule type" value="Genomic_DNA"/>
</dbReference>
<organism evidence="8 9">
    <name type="scientific">Candidatus Magnetoglobus multicellularis str. Araruama</name>
    <dbReference type="NCBI Taxonomy" id="890399"/>
    <lineage>
        <taxon>Bacteria</taxon>
        <taxon>Pseudomonadati</taxon>
        <taxon>Thermodesulfobacteriota</taxon>
        <taxon>Desulfobacteria</taxon>
        <taxon>Desulfobacterales</taxon>
        <taxon>Desulfobacteraceae</taxon>
        <taxon>Candidatus Magnetoglobus</taxon>
    </lineage>
</organism>
<dbReference type="Pfam" id="PF13186">
    <property type="entry name" value="SPASM"/>
    <property type="match status" value="1"/>
</dbReference>
<dbReference type="InterPro" id="IPR023885">
    <property type="entry name" value="4Fe4S-binding_SPASM_dom"/>
</dbReference>
<name>A0A1V1P489_9BACT</name>
<dbReference type="GO" id="GO:0051536">
    <property type="term" value="F:iron-sulfur cluster binding"/>
    <property type="evidence" value="ECO:0007669"/>
    <property type="project" value="UniProtKB-KW"/>
</dbReference>
<dbReference type="SFLD" id="SFLDS00029">
    <property type="entry name" value="Radical_SAM"/>
    <property type="match status" value="1"/>
</dbReference>
<dbReference type="Proteomes" id="UP000189670">
    <property type="component" value="Unassembled WGS sequence"/>
</dbReference>
<comment type="similarity">
    <text evidence="6">Belongs to the radical SAM superfamily. Anaerobic sulfatase-maturating enzyme family.</text>
</comment>
<evidence type="ECO:0000313" key="9">
    <source>
        <dbReference type="Proteomes" id="UP000189670"/>
    </source>
</evidence>
<dbReference type="CDD" id="cd01335">
    <property type="entry name" value="Radical_SAM"/>
    <property type="match status" value="1"/>
</dbReference>
<dbReference type="GO" id="GO:0016491">
    <property type="term" value="F:oxidoreductase activity"/>
    <property type="evidence" value="ECO:0007669"/>
    <property type="project" value="InterPro"/>
</dbReference>
<dbReference type="InterPro" id="IPR023867">
    <property type="entry name" value="Sulphatase_maturase_rSAM"/>
</dbReference>
<proteinExistence type="inferred from homology"/>
<dbReference type="NCBIfam" id="TIGR04085">
    <property type="entry name" value="rSAM_more_4Fe4S"/>
    <property type="match status" value="1"/>
</dbReference>
<evidence type="ECO:0000256" key="5">
    <source>
        <dbReference type="ARBA" id="ARBA00023014"/>
    </source>
</evidence>
<dbReference type="SUPFAM" id="SSF102114">
    <property type="entry name" value="Radical SAM enzymes"/>
    <property type="match status" value="1"/>
</dbReference>
<dbReference type="PROSITE" id="PS51918">
    <property type="entry name" value="RADICAL_SAM"/>
    <property type="match status" value="1"/>
</dbReference>
<evidence type="ECO:0000313" key="8">
    <source>
        <dbReference type="EMBL" id="ETR69667.1"/>
    </source>
</evidence>
<keyword evidence="4" id="KW-0408">Iron</keyword>
<dbReference type="SFLD" id="SFLDG01386">
    <property type="entry name" value="main_SPASM_domain-containing"/>
    <property type="match status" value="1"/>
</dbReference>
<evidence type="ECO:0000256" key="2">
    <source>
        <dbReference type="ARBA" id="ARBA00022691"/>
    </source>
</evidence>
<gene>
    <name evidence="8" type="ORF">OMM_03785</name>
</gene>
<evidence type="ECO:0000256" key="6">
    <source>
        <dbReference type="ARBA" id="ARBA00023601"/>
    </source>
</evidence>
<dbReference type="PANTHER" id="PTHR43273">
    <property type="entry name" value="ANAEROBIC SULFATASE-MATURATING ENZYME HOMOLOG ASLB-RELATED"/>
    <property type="match status" value="1"/>
</dbReference>
<dbReference type="PANTHER" id="PTHR43273:SF3">
    <property type="entry name" value="ANAEROBIC SULFATASE-MATURATING ENZYME HOMOLOG ASLB-RELATED"/>
    <property type="match status" value="1"/>
</dbReference>
<evidence type="ECO:0000256" key="3">
    <source>
        <dbReference type="ARBA" id="ARBA00022723"/>
    </source>
</evidence>
<evidence type="ECO:0000259" key="7">
    <source>
        <dbReference type="PROSITE" id="PS51918"/>
    </source>
</evidence>
<protein>
    <submittedName>
        <fullName evidence="8">Chondroitin sulfate/heparin utilization regulation protein</fullName>
    </submittedName>
</protein>
<evidence type="ECO:0000256" key="1">
    <source>
        <dbReference type="ARBA" id="ARBA00001966"/>
    </source>
</evidence>
<keyword evidence="5" id="KW-0411">Iron-sulfur</keyword>
<feature type="domain" description="Radical SAM core" evidence="7">
    <location>
        <begin position="3"/>
        <end position="239"/>
    </location>
</feature>
<dbReference type="InterPro" id="IPR058240">
    <property type="entry name" value="rSAM_sf"/>
</dbReference>
<dbReference type="GO" id="GO:0046872">
    <property type="term" value="F:metal ion binding"/>
    <property type="evidence" value="ECO:0007669"/>
    <property type="project" value="UniProtKB-KW"/>
</dbReference>
<dbReference type="AlphaFoldDB" id="A0A1V1P489"/>
<dbReference type="Pfam" id="PF04055">
    <property type="entry name" value="Radical_SAM"/>
    <property type="match status" value="1"/>
</dbReference>
<dbReference type="Gene3D" id="3.20.20.70">
    <property type="entry name" value="Aldolase class I"/>
    <property type="match status" value="1"/>
</dbReference>
<evidence type="ECO:0000256" key="4">
    <source>
        <dbReference type="ARBA" id="ARBA00023004"/>
    </source>
</evidence>
<comment type="cofactor">
    <cofactor evidence="1">
        <name>[4Fe-4S] cluster</name>
        <dbReference type="ChEBI" id="CHEBI:49883"/>
    </cofactor>
</comment>